<comment type="caution">
    <text evidence="5">The sequence shown here is derived from an EMBL/GenBank/DDBJ whole genome shotgun (WGS) entry which is preliminary data.</text>
</comment>
<dbReference type="SMART" id="SM00345">
    <property type="entry name" value="HTH_GNTR"/>
    <property type="match status" value="1"/>
</dbReference>
<dbReference type="RefSeq" id="WP_133754805.1">
    <property type="nucleotide sequence ID" value="NZ_SOAW01000001.1"/>
</dbReference>
<dbReference type="GO" id="GO:0003700">
    <property type="term" value="F:DNA-binding transcription factor activity"/>
    <property type="evidence" value="ECO:0007669"/>
    <property type="project" value="InterPro"/>
</dbReference>
<dbReference type="AlphaFoldDB" id="A0A4R7JAM7"/>
<organism evidence="5 6">
    <name type="scientific">Naumannella halotolerans</name>
    <dbReference type="NCBI Taxonomy" id="993414"/>
    <lineage>
        <taxon>Bacteria</taxon>
        <taxon>Bacillati</taxon>
        <taxon>Actinomycetota</taxon>
        <taxon>Actinomycetes</taxon>
        <taxon>Propionibacteriales</taxon>
        <taxon>Propionibacteriaceae</taxon>
        <taxon>Naumannella</taxon>
    </lineage>
</organism>
<dbReference type="InterPro" id="IPR008920">
    <property type="entry name" value="TF_FadR/GntR_C"/>
</dbReference>
<evidence type="ECO:0000256" key="2">
    <source>
        <dbReference type="ARBA" id="ARBA00023125"/>
    </source>
</evidence>
<reference evidence="5 6" key="1">
    <citation type="submission" date="2019-03" db="EMBL/GenBank/DDBJ databases">
        <title>Genomic Encyclopedia of Archaeal and Bacterial Type Strains, Phase II (KMG-II): from individual species to whole genera.</title>
        <authorList>
            <person name="Goeker M."/>
        </authorList>
    </citation>
    <scope>NUCLEOTIDE SEQUENCE [LARGE SCALE GENOMIC DNA]</scope>
    <source>
        <strain evidence="5 6">DSM 24323</strain>
    </source>
</reference>
<dbReference type="InterPro" id="IPR036390">
    <property type="entry name" value="WH_DNA-bd_sf"/>
</dbReference>
<dbReference type="Proteomes" id="UP000295371">
    <property type="component" value="Unassembled WGS sequence"/>
</dbReference>
<dbReference type="PANTHER" id="PTHR43537">
    <property type="entry name" value="TRANSCRIPTIONAL REGULATOR, GNTR FAMILY"/>
    <property type="match status" value="1"/>
</dbReference>
<accession>A0A4R7JAM7</accession>
<evidence type="ECO:0000256" key="1">
    <source>
        <dbReference type="ARBA" id="ARBA00023015"/>
    </source>
</evidence>
<dbReference type="Gene3D" id="1.10.10.10">
    <property type="entry name" value="Winged helix-like DNA-binding domain superfamily/Winged helix DNA-binding domain"/>
    <property type="match status" value="1"/>
</dbReference>
<dbReference type="PROSITE" id="PS50949">
    <property type="entry name" value="HTH_GNTR"/>
    <property type="match status" value="1"/>
</dbReference>
<evidence type="ECO:0000313" key="5">
    <source>
        <dbReference type="EMBL" id="TDT34435.1"/>
    </source>
</evidence>
<dbReference type="CDD" id="cd07377">
    <property type="entry name" value="WHTH_GntR"/>
    <property type="match status" value="1"/>
</dbReference>
<dbReference type="Pfam" id="PF00392">
    <property type="entry name" value="GntR"/>
    <property type="match status" value="1"/>
</dbReference>
<dbReference type="InterPro" id="IPR000524">
    <property type="entry name" value="Tscrpt_reg_HTH_GntR"/>
</dbReference>
<evidence type="ECO:0000259" key="4">
    <source>
        <dbReference type="PROSITE" id="PS50949"/>
    </source>
</evidence>
<protein>
    <submittedName>
        <fullName evidence="5">GntR family transcriptional repressor for pyruvate dehydrogenase complex</fullName>
    </submittedName>
</protein>
<dbReference type="PANTHER" id="PTHR43537:SF5">
    <property type="entry name" value="UXU OPERON TRANSCRIPTIONAL REGULATOR"/>
    <property type="match status" value="1"/>
</dbReference>
<dbReference type="InterPro" id="IPR036388">
    <property type="entry name" value="WH-like_DNA-bd_sf"/>
</dbReference>
<gene>
    <name evidence="5" type="ORF">CLV29_2101</name>
</gene>
<evidence type="ECO:0000313" key="6">
    <source>
        <dbReference type="Proteomes" id="UP000295371"/>
    </source>
</evidence>
<dbReference type="GO" id="GO:0003677">
    <property type="term" value="F:DNA binding"/>
    <property type="evidence" value="ECO:0007669"/>
    <property type="project" value="UniProtKB-KW"/>
</dbReference>
<keyword evidence="1" id="KW-0805">Transcription regulation</keyword>
<keyword evidence="3" id="KW-0804">Transcription</keyword>
<dbReference type="SMART" id="SM00895">
    <property type="entry name" value="FCD"/>
    <property type="match status" value="1"/>
</dbReference>
<dbReference type="Gene3D" id="1.20.120.530">
    <property type="entry name" value="GntR ligand-binding domain-like"/>
    <property type="match status" value="1"/>
</dbReference>
<feature type="domain" description="HTH gntR-type" evidence="4">
    <location>
        <begin position="15"/>
        <end position="87"/>
    </location>
</feature>
<dbReference type="PRINTS" id="PR00035">
    <property type="entry name" value="HTHGNTR"/>
</dbReference>
<keyword evidence="5" id="KW-0670">Pyruvate</keyword>
<dbReference type="InterPro" id="IPR011711">
    <property type="entry name" value="GntR_C"/>
</dbReference>
<keyword evidence="6" id="KW-1185">Reference proteome</keyword>
<keyword evidence="2" id="KW-0238">DNA-binding</keyword>
<proteinExistence type="predicted"/>
<sequence>MSDAAEPNWVPLRRRRAHELVIEAIEEQVMAGALKVGDSLPPERELAARLQVSRAGVREAVRVLEHIGILTSRQGAGPDSGTVVAASTRDALTQFLRLHVGLANFAIDDVIEARVLLERASAISAAEQGSEALEPVRRSLARMEAAGADRERFNDADTAFHLAIAEAGGNDLVAALTAAIRGSVRHRILAAMQTQSHWEDVVEQLLSEHRAILAALEAGEPQRAAELSEQHIRSAARTLW</sequence>
<dbReference type="SUPFAM" id="SSF48008">
    <property type="entry name" value="GntR ligand-binding domain-like"/>
    <property type="match status" value="1"/>
</dbReference>
<dbReference type="Pfam" id="PF07729">
    <property type="entry name" value="FCD"/>
    <property type="match status" value="1"/>
</dbReference>
<dbReference type="EMBL" id="SOAW01000001">
    <property type="protein sequence ID" value="TDT34435.1"/>
    <property type="molecule type" value="Genomic_DNA"/>
</dbReference>
<dbReference type="OrthoDB" id="3172099at2"/>
<name>A0A4R7JAM7_9ACTN</name>
<dbReference type="SUPFAM" id="SSF46785">
    <property type="entry name" value="Winged helix' DNA-binding domain"/>
    <property type="match status" value="1"/>
</dbReference>
<evidence type="ECO:0000256" key="3">
    <source>
        <dbReference type="ARBA" id="ARBA00023163"/>
    </source>
</evidence>